<sequence>MLHRYSVSADKNPSRNFDSIFNHVNRYYLGSLTDTEISRINTSDLPFGAMVYNRTAHTLAVLTDADGDKVFRPLLFQI</sequence>
<evidence type="ECO:0000313" key="1">
    <source>
        <dbReference type="EMBL" id="RJP57902.1"/>
    </source>
</evidence>
<dbReference type="Proteomes" id="UP000266426">
    <property type="component" value="Unassembled WGS sequence"/>
</dbReference>
<accession>A0A3A4QYT3</accession>
<gene>
    <name evidence="1" type="ORF">C4541_09180</name>
</gene>
<evidence type="ECO:0000313" key="2">
    <source>
        <dbReference type="Proteomes" id="UP000266426"/>
    </source>
</evidence>
<reference evidence="1 2" key="1">
    <citation type="journal article" date="2017" name="ISME J.">
        <title>Energy and carbon metabolisms in a deep terrestrial subsurface fluid microbial community.</title>
        <authorList>
            <person name="Momper L."/>
            <person name="Jungbluth S.P."/>
            <person name="Lee M.D."/>
            <person name="Amend J.P."/>
        </authorList>
    </citation>
    <scope>NUCLEOTIDE SEQUENCE [LARGE SCALE GENOMIC DNA]</scope>
    <source>
        <strain evidence="1">SURF_26</strain>
    </source>
</reference>
<dbReference type="EMBL" id="QZJZ01000073">
    <property type="protein sequence ID" value="RJP57902.1"/>
    <property type="molecule type" value="Genomic_DNA"/>
</dbReference>
<name>A0A3A4QYT3_9BACT</name>
<protein>
    <submittedName>
        <fullName evidence="1">Uncharacterized protein</fullName>
    </submittedName>
</protein>
<proteinExistence type="predicted"/>
<organism evidence="1 2">
    <name type="scientific">Candidatus Auribacter fodinae</name>
    <dbReference type="NCBI Taxonomy" id="2093366"/>
    <lineage>
        <taxon>Bacteria</taxon>
        <taxon>Pseudomonadati</taxon>
        <taxon>Candidatus Auribacterota</taxon>
        <taxon>Candidatus Auribacteria</taxon>
        <taxon>Candidatus Auribacterales</taxon>
        <taxon>Candidatus Auribacteraceae</taxon>
        <taxon>Candidatus Auribacter</taxon>
    </lineage>
</organism>
<comment type="caution">
    <text evidence="1">The sequence shown here is derived from an EMBL/GenBank/DDBJ whole genome shotgun (WGS) entry which is preliminary data.</text>
</comment>
<dbReference type="AlphaFoldDB" id="A0A3A4QYT3"/>